<dbReference type="GO" id="GO:0090374">
    <property type="term" value="P:oligopeptide export from mitochondrion"/>
    <property type="evidence" value="ECO:0007669"/>
    <property type="project" value="TreeGrafter"/>
</dbReference>
<dbReference type="PROSITE" id="PS50929">
    <property type="entry name" value="ABC_TM1F"/>
    <property type="match status" value="2"/>
</dbReference>
<feature type="compositionally biased region" description="Polar residues" evidence="9">
    <location>
        <begin position="694"/>
        <end position="703"/>
    </location>
</feature>
<feature type="transmembrane region" description="Helical" evidence="10">
    <location>
        <begin position="283"/>
        <end position="307"/>
    </location>
</feature>
<dbReference type="Pfam" id="PF00005">
    <property type="entry name" value="ABC_tran"/>
    <property type="match status" value="2"/>
</dbReference>
<dbReference type="Pfam" id="PF00664">
    <property type="entry name" value="ABC_membrane"/>
    <property type="match status" value="2"/>
</dbReference>
<dbReference type="InterPro" id="IPR017871">
    <property type="entry name" value="ABC_transporter-like_CS"/>
</dbReference>
<feature type="domain" description="ABC transporter" evidence="11">
    <location>
        <begin position="388"/>
        <end position="669"/>
    </location>
</feature>
<sequence>MTDPKDIVEVSKDVELSAEEKKWKKWYRTPFDYIRLLTSADPKPFDYGLLLTGLIAAAAAGVPFPLVAILFGQVIDDLNSSTCDNSAHALSAADAHAYQSDVNSKILLIVYLAIAQFACIYIHLTCWTLAGARLAQRLRERYLRSLLRQEVSFFDSMPAGEVSSRLNSEIQNIRNGTSEKVGLCISATSFFITAYVVAFIKDTILAAILISLVPAYFIMSFVGSHYIEKYSAAMSDHLASASAIASEALSHVPVVHAFSANARLEVKFAADLVLARKEGIKKAVATGVQCGFMYFIAYAANALAFWQGSKTIADAVRDDSNASVGKVYTVIFVLVDATLMLSQVAPFLQIFGVATGAFRKLREDMRHQSAYDGTCEVKGEFPDIQGNIEFREVSFAYPSRPDRTVLKGVSISFPSAKHTALVGLSGSGKSTIAGLTTRLYDPKSGTITIDGVDVRDINVRHLRSFISLVQQDPAFLDRSILENIALGLINSPAAEHVPLKPVLLSHELAAFVEDIRRHRTKDILAVAQARGPEITRIVMLVQEAASLADAASFIENLQFGYATSIGSSGNLLSGGQKQRVALARALVRDPRILILDEATASLDSQSELRIQEALERIAGGRTLISIAHRISTVRGADNIIVMRDGDVLEQGRHAELMARKGAYAELVALQGLDKAAPKNGEKDVEKAPKAITSKEMSTGSNLSVDLPSESDEKAVEERGEDDEEAPGVSSERSLLSIFKSIGPLIRRDILVVLIALLGAVVVGGAFSAESVIFGNTVGHLSPCNSESSIRSAGNFFGLMFFVLAIIEFFANFVSWSGFGFVSEKLLYTVRVLSFRALFEQDLQWHQSEDRTPSGLLSVITKDGNALGGLSGSIIGTILSILINMIVAVVLTHIVAWRIALVCLATVPLLLGTGLMELRILSAFEEKHETAYSKSVSIAVEAVNSIKTIAAFSLEHETLSSYRRQLAGPRKETTLVTLHASFWLAMTYFMGNLSYALAFWWGSKQIIEGRYTQTQFLIVVMSLLVSAQLWSQMFALAPELSSARAAVARILNLLDLGQSRTLHPPPDLGGRDIEKSAEAKPPPRAAGASVTFRDVGFAYPARPSVPVLHDLNLHIAPGQYAALVGPSGAGKSTVISLIERLYTPTAGVVEIDGRDIARLGVGFRDDLAYVPQDAALFDGSVRFNVALGARPGVEPSDAEIDEACRVANVHDVIAGLPEGYDTQVGPNGGQLSGGQKQRLAIARALVRKPRLLILDESTSALDAESEGLLQEGLERAVRGGGMTVVAIAHRLRTVRAADVIFVVEEGRCVDRGRHEELMERSETYRANAVLQMLDAGGV</sequence>
<feature type="compositionally biased region" description="Basic and acidic residues" evidence="9">
    <location>
        <begin position="1068"/>
        <end position="1077"/>
    </location>
</feature>
<gene>
    <name evidence="13" type="ORF">EJ06DRAFT_501650</name>
</gene>
<dbReference type="InterPro" id="IPR011527">
    <property type="entry name" value="ABC1_TM_dom"/>
</dbReference>
<keyword evidence="5" id="KW-0547">Nucleotide-binding</keyword>
<feature type="transmembrane region" description="Helical" evidence="10">
    <location>
        <begin position="1013"/>
        <end position="1035"/>
    </location>
</feature>
<name>A0A6G1I975_9PEZI</name>
<dbReference type="EMBL" id="ML996687">
    <property type="protein sequence ID" value="KAF2404840.1"/>
    <property type="molecule type" value="Genomic_DNA"/>
</dbReference>
<dbReference type="FunFam" id="3.40.50.300:FF:000913">
    <property type="entry name" value="ABC multidrug transporter SitT"/>
    <property type="match status" value="1"/>
</dbReference>
<dbReference type="OrthoDB" id="6500128at2759"/>
<evidence type="ECO:0000256" key="5">
    <source>
        <dbReference type="ARBA" id="ARBA00022741"/>
    </source>
</evidence>
<feature type="transmembrane region" description="Helical" evidence="10">
    <location>
        <begin position="47"/>
        <end position="71"/>
    </location>
</feature>
<evidence type="ECO:0000256" key="7">
    <source>
        <dbReference type="ARBA" id="ARBA00022989"/>
    </source>
</evidence>
<dbReference type="InterPro" id="IPR003593">
    <property type="entry name" value="AAA+_ATPase"/>
</dbReference>
<comment type="similarity">
    <text evidence="2">Belongs to the ABC transporter superfamily. ABCB family. Multidrug resistance exporter (TC 3.A.1.201) subfamily.</text>
</comment>
<keyword evidence="14" id="KW-1185">Reference proteome</keyword>
<dbReference type="FunFam" id="1.20.1560.10:FF:000057">
    <property type="entry name" value="ABC multidrug transporter SitT"/>
    <property type="match status" value="2"/>
</dbReference>
<dbReference type="CDD" id="cd18577">
    <property type="entry name" value="ABC_6TM_Pgp_ABCB1_D1_like"/>
    <property type="match status" value="1"/>
</dbReference>
<evidence type="ECO:0000313" key="13">
    <source>
        <dbReference type="EMBL" id="KAF2404840.1"/>
    </source>
</evidence>
<evidence type="ECO:0000256" key="10">
    <source>
        <dbReference type="SAM" id="Phobius"/>
    </source>
</evidence>
<evidence type="ECO:0000256" key="2">
    <source>
        <dbReference type="ARBA" id="ARBA00007577"/>
    </source>
</evidence>
<keyword evidence="8 10" id="KW-0472">Membrane</keyword>
<dbReference type="GO" id="GO:0016887">
    <property type="term" value="F:ATP hydrolysis activity"/>
    <property type="evidence" value="ECO:0007669"/>
    <property type="project" value="InterPro"/>
</dbReference>
<evidence type="ECO:0000259" key="12">
    <source>
        <dbReference type="PROSITE" id="PS50929"/>
    </source>
</evidence>
<evidence type="ECO:0000256" key="4">
    <source>
        <dbReference type="ARBA" id="ARBA00022692"/>
    </source>
</evidence>
<dbReference type="PANTHER" id="PTHR43394:SF1">
    <property type="entry name" value="ATP-BINDING CASSETTE SUB-FAMILY B MEMBER 10, MITOCHONDRIAL"/>
    <property type="match status" value="1"/>
</dbReference>
<feature type="transmembrane region" description="Helical" evidence="10">
    <location>
        <begin position="108"/>
        <end position="135"/>
    </location>
</feature>
<dbReference type="GO" id="GO:0005524">
    <property type="term" value="F:ATP binding"/>
    <property type="evidence" value="ECO:0007669"/>
    <property type="project" value="UniProtKB-KW"/>
</dbReference>
<dbReference type="Gene3D" id="3.40.50.300">
    <property type="entry name" value="P-loop containing nucleotide triphosphate hydrolases"/>
    <property type="match status" value="2"/>
</dbReference>
<dbReference type="PANTHER" id="PTHR43394">
    <property type="entry name" value="ATP-DEPENDENT PERMEASE MDL1, MITOCHONDRIAL"/>
    <property type="match status" value="1"/>
</dbReference>
<feature type="region of interest" description="Disordered" evidence="9">
    <location>
        <begin position="1061"/>
        <end position="1086"/>
    </location>
</feature>
<dbReference type="GO" id="GO:0015421">
    <property type="term" value="F:ABC-type oligopeptide transporter activity"/>
    <property type="evidence" value="ECO:0007669"/>
    <property type="project" value="TreeGrafter"/>
</dbReference>
<dbReference type="InterPro" id="IPR036640">
    <property type="entry name" value="ABC1_TM_sf"/>
</dbReference>
<feature type="transmembrane region" description="Helical" evidence="10">
    <location>
        <begin position="795"/>
        <end position="821"/>
    </location>
</feature>
<evidence type="ECO:0000256" key="3">
    <source>
        <dbReference type="ARBA" id="ARBA00022448"/>
    </source>
</evidence>
<protein>
    <submittedName>
        <fullName evidence="13">P-loop containing nucleoside triphosphate hydrolase protein</fullName>
    </submittedName>
</protein>
<evidence type="ECO:0000313" key="14">
    <source>
        <dbReference type="Proteomes" id="UP000799640"/>
    </source>
</evidence>
<organism evidence="13 14">
    <name type="scientific">Trichodelitschia bisporula</name>
    <dbReference type="NCBI Taxonomy" id="703511"/>
    <lineage>
        <taxon>Eukaryota</taxon>
        <taxon>Fungi</taxon>
        <taxon>Dikarya</taxon>
        <taxon>Ascomycota</taxon>
        <taxon>Pezizomycotina</taxon>
        <taxon>Dothideomycetes</taxon>
        <taxon>Dothideomycetes incertae sedis</taxon>
        <taxon>Phaeotrichales</taxon>
        <taxon>Phaeotrichaceae</taxon>
        <taxon>Trichodelitschia</taxon>
    </lineage>
</organism>
<dbReference type="SUPFAM" id="SSF52540">
    <property type="entry name" value="P-loop containing nucleoside triphosphate hydrolases"/>
    <property type="match status" value="2"/>
</dbReference>
<feature type="region of interest" description="Disordered" evidence="9">
    <location>
        <begin position="677"/>
        <end position="727"/>
    </location>
</feature>
<dbReference type="SUPFAM" id="SSF90123">
    <property type="entry name" value="ABC transporter transmembrane region"/>
    <property type="match status" value="2"/>
</dbReference>
<keyword evidence="3" id="KW-0813">Transport</keyword>
<dbReference type="InterPro" id="IPR039421">
    <property type="entry name" value="Type_1_exporter"/>
</dbReference>
<feature type="transmembrane region" description="Helical" evidence="10">
    <location>
        <begin position="979"/>
        <end position="1001"/>
    </location>
</feature>
<dbReference type="Proteomes" id="UP000799640">
    <property type="component" value="Unassembled WGS sequence"/>
</dbReference>
<dbReference type="GO" id="GO:0005743">
    <property type="term" value="C:mitochondrial inner membrane"/>
    <property type="evidence" value="ECO:0007669"/>
    <property type="project" value="TreeGrafter"/>
</dbReference>
<evidence type="ECO:0000256" key="6">
    <source>
        <dbReference type="ARBA" id="ARBA00022840"/>
    </source>
</evidence>
<dbReference type="PROSITE" id="PS00211">
    <property type="entry name" value="ABC_TRANSPORTER_1"/>
    <property type="match status" value="2"/>
</dbReference>
<keyword evidence="7 10" id="KW-1133">Transmembrane helix</keyword>
<feature type="compositionally biased region" description="Basic and acidic residues" evidence="9">
    <location>
        <begin position="677"/>
        <end position="688"/>
    </location>
</feature>
<comment type="subcellular location">
    <subcellularLocation>
        <location evidence="1">Membrane</location>
        <topology evidence="1">Multi-pass membrane protein</topology>
    </subcellularLocation>
</comment>
<evidence type="ECO:0000256" key="8">
    <source>
        <dbReference type="ARBA" id="ARBA00023136"/>
    </source>
</evidence>
<evidence type="ECO:0000259" key="11">
    <source>
        <dbReference type="PROSITE" id="PS50893"/>
    </source>
</evidence>
<accession>A0A6G1I975</accession>
<feature type="transmembrane region" description="Helical" evidence="10">
    <location>
        <begin position="865"/>
        <end position="890"/>
    </location>
</feature>
<keyword evidence="6" id="KW-0067">ATP-binding</keyword>
<dbReference type="PROSITE" id="PS50893">
    <property type="entry name" value="ABC_TRANSPORTER_2"/>
    <property type="match status" value="2"/>
</dbReference>
<dbReference type="Gene3D" id="1.20.1560.10">
    <property type="entry name" value="ABC transporter type 1, transmembrane domain"/>
    <property type="match status" value="1"/>
</dbReference>
<evidence type="ECO:0000256" key="1">
    <source>
        <dbReference type="ARBA" id="ARBA00004141"/>
    </source>
</evidence>
<feature type="domain" description="ABC transporter" evidence="11">
    <location>
        <begin position="1089"/>
        <end position="1329"/>
    </location>
</feature>
<dbReference type="CDD" id="cd18578">
    <property type="entry name" value="ABC_6TM_Pgp_ABCB1_D2_like"/>
    <property type="match status" value="1"/>
</dbReference>
<keyword evidence="4 10" id="KW-0812">Transmembrane</keyword>
<feature type="transmembrane region" description="Helical" evidence="10">
    <location>
        <begin position="749"/>
        <end position="775"/>
    </location>
</feature>
<feature type="domain" description="ABC transmembrane type-1" evidence="12">
    <location>
        <begin position="51"/>
        <end position="351"/>
    </location>
</feature>
<dbReference type="InterPro" id="IPR003439">
    <property type="entry name" value="ABC_transporter-like_ATP-bd"/>
</dbReference>
<evidence type="ECO:0000256" key="9">
    <source>
        <dbReference type="SAM" id="MobiDB-lite"/>
    </source>
</evidence>
<keyword evidence="13" id="KW-0378">Hydrolase</keyword>
<dbReference type="InterPro" id="IPR027417">
    <property type="entry name" value="P-loop_NTPase"/>
</dbReference>
<feature type="transmembrane region" description="Helical" evidence="10">
    <location>
        <begin position="181"/>
        <end position="200"/>
    </location>
</feature>
<feature type="domain" description="ABC transmembrane type-1" evidence="12">
    <location>
        <begin position="753"/>
        <end position="1041"/>
    </location>
</feature>
<dbReference type="SMART" id="SM00382">
    <property type="entry name" value="AAA"/>
    <property type="match status" value="2"/>
</dbReference>
<proteinExistence type="inferred from homology"/>
<feature type="transmembrane region" description="Helical" evidence="10">
    <location>
        <begin position="896"/>
        <end position="917"/>
    </location>
</feature>
<feature type="transmembrane region" description="Helical" evidence="10">
    <location>
        <begin position="206"/>
        <end position="227"/>
    </location>
</feature>
<reference evidence="13" key="1">
    <citation type="journal article" date="2020" name="Stud. Mycol.">
        <title>101 Dothideomycetes genomes: a test case for predicting lifestyles and emergence of pathogens.</title>
        <authorList>
            <person name="Haridas S."/>
            <person name="Albert R."/>
            <person name="Binder M."/>
            <person name="Bloem J."/>
            <person name="Labutti K."/>
            <person name="Salamov A."/>
            <person name="Andreopoulos B."/>
            <person name="Baker S."/>
            <person name="Barry K."/>
            <person name="Bills G."/>
            <person name="Bluhm B."/>
            <person name="Cannon C."/>
            <person name="Castanera R."/>
            <person name="Culley D."/>
            <person name="Daum C."/>
            <person name="Ezra D."/>
            <person name="Gonzalez J."/>
            <person name="Henrissat B."/>
            <person name="Kuo A."/>
            <person name="Liang C."/>
            <person name="Lipzen A."/>
            <person name="Lutzoni F."/>
            <person name="Magnuson J."/>
            <person name="Mondo S."/>
            <person name="Nolan M."/>
            <person name="Ohm R."/>
            <person name="Pangilinan J."/>
            <person name="Park H.-J."/>
            <person name="Ramirez L."/>
            <person name="Alfaro M."/>
            <person name="Sun H."/>
            <person name="Tritt A."/>
            <person name="Yoshinaga Y."/>
            <person name="Zwiers L.-H."/>
            <person name="Turgeon B."/>
            <person name="Goodwin S."/>
            <person name="Spatafora J."/>
            <person name="Crous P."/>
            <person name="Grigoriev I."/>
        </authorList>
    </citation>
    <scope>NUCLEOTIDE SEQUENCE</scope>
    <source>
        <strain evidence="13">CBS 262.69</strain>
    </source>
</reference>